<organism evidence="3 4">
    <name type="scientific">Panagrellus redivivus</name>
    <name type="common">Microworm</name>
    <dbReference type="NCBI Taxonomy" id="6233"/>
    <lineage>
        <taxon>Eukaryota</taxon>
        <taxon>Metazoa</taxon>
        <taxon>Ecdysozoa</taxon>
        <taxon>Nematoda</taxon>
        <taxon>Chromadorea</taxon>
        <taxon>Rhabditida</taxon>
        <taxon>Tylenchina</taxon>
        <taxon>Panagrolaimomorpha</taxon>
        <taxon>Panagrolaimoidea</taxon>
        <taxon>Panagrolaimidae</taxon>
        <taxon>Panagrellus</taxon>
    </lineage>
</organism>
<dbReference type="AlphaFoldDB" id="A0A7E4VT55"/>
<keyword evidence="3" id="KW-1185">Reference proteome</keyword>
<evidence type="ECO:0000256" key="1">
    <source>
        <dbReference type="SAM" id="MobiDB-lite"/>
    </source>
</evidence>
<keyword evidence="2" id="KW-0812">Transmembrane</keyword>
<reference evidence="4" key="2">
    <citation type="submission" date="2020-10" db="UniProtKB">
        <authorList>
            <consortium name="WormBaseParasite"/>
        </authorList>
    </citation>
    <scope>IDENTIFICATION</scope>
</reference>
<evidence type="ECO:0000256" key="2">
    <source>
        <dbReference type="SAM" id="Phobius"/>
    </source>
</evidence>
<evidence type="ECO:0000313" key="4">
    <source>
        <dbReference type="WBParaSite" id="Pan_g3059.t1"/>
    </source>
</evidence>
<dbReference type="WBParaSite" id="Pan_g3059.t1">
    <property type="protein sequence ID" value="Pan_g3059.t1"/>
    <property type="gene ID" value="Pan_g3059"/>
</dbReference>
<feature type="compositionally biased region" description="Polar residues" evidence="1">
    <location>
        <begin position="91"/>
        <end position="109"/>
    </location>
</feature>
<feature type="region of interest" description="Disordered" evidence="1">
    <location>
        <begin position="55"/>
        <end position="159"/>
    </location>
</feature>
<reference evidence="3" key="1">
    <citation type="journal article" date="2013" name="Genetics">
        <title>The draft genome and transcriptome of Panagrellus redivivus are shaped by the harsh demands of a free-living lifestyle.</title>
        <authorList>
            <person name="Srinivasan J."/>
            <person name="Dillman A.R."/>
            <person name="Macchietto M.G."/>
            <person name="Heikkinen L."/>
            <person name="Lakso M."/>
            <person name="Fracchia K.M."/>
            <person name="Antoshechkin I."/>
            <person name="Mortazavi A."/>
            <person name="Wong G."/>
            <person name="Sternberg P.W."/>
        </authorList>
    </citation>
    <scope>NUCLEOTIDE SEQUENCE [LARGE SCALE GENOMIC DNA]</scope>
    <source>
        <strain evidence="3">MT8872</strain>
    </source>
</reference>
<protein>
    <submittedName>
        <fullName evidence="4">Uncharacterized protein</fullName>
    </submittedName>
</protein>
<name>A0A7E4VT55_PANRE</name>
<keyword evidence="2" id="KW-1133">Transmembrane helix</keyword>
<evidence type="ECO:0000313" key="3">
    <source>
        <dbReference type="Proteomes" id="UP000492821"/>
    </source>
</evidence>
<keyword evidence="2" id="KW-0472">Membrane</keyword>
<proteinExistence type="predicted"/>
<feature type="transmembrane region" description="Helical" evidence="2">
    <location>
        <begin position="180"/>
        <end position="202"/>
    </location>
</feature>
<feature type="compositionally biased region" description="Basic and acidic residues" evidence="1">
    <location>
        <begin position="126"/>
        <end position="137"/>
    </location>
</feature>
<feature type="compositionally biased region" description="Low complexity" evidence="1">
    <location>
        <begin position="110"/>
        <end position="123"/>
    </location>
</feature>
<dbReference type="Proteomes" id="UP000492821">
    <property type="component" value="Unassembled WGS sequence"/>
</dbReference>
<feature type="compositionally biased region" description="Polar residues" evidence="1">
    <location>
        <begin position="56"/>
        <end position="82"/>
    </location>
</feature>
<sequence length="203" mass="22398">MGECVNSPGYLKFMRCDTDWCNTGCKILEPTTATEIEITTEQTTFSTTREEITTRQTSKVLETSTMFASGQNKSSSTSSHNANEAEEKVTRSSAFARSTTVQTPTGKRASTTTSVTISQTTGTCSKDSELDSRKPEANNDQNGEIQGIRTFGKGQMGNNHSYRPNNCNCRCEHKREQNTFVVINNAASFNIVTTFVTAFVYLF</sequence>
<accession>A0A7E4VT55</accession>